<evidence type="ECO:0000259" key="4">
    <source>
        <dbReference type="SMART" id="SM01266"/>
    </source>
</evidence>
<proteinExistence type="inferred from homology"/>
<evidence type="ECO:0000256" key="3">
    <source>
        <dbReference type="SAM" id="MobiDB-lite"/>
    </source>
</evidence>
<sequence length="264" mass="29278">MDLSENRRRMQRGELYHAFVPDLTAERFRCMHACARFNNTGDVPRRRLTELFRDVLCDKTPLPPEAATPEEDEKLFEDDPWIAPPVNMDYGYNVKLGKNVFVNFNATFLDTCLISIGSRTLVGPNVSFFSATHPLDPVIRNGTRGPELGAEIHIGEDCWIAGNVIILPGIQIGRGSVVGAGSVVTKNVQDFTVVAGNPARVIRKIETAMDPANGKEWRRWDEEHSHRPEVSSANEGGRDEAVPTLPGTNDHLQQPRPKAKATKG</sequence>
<dbReference type="PANTHER" id="PTHR23416">
    <property type="entry name" value="SIALIC ACID SYNTHASE-RELATED"/>
    <property type="match status" value="1"/>
</dbReference>
<feature type="compositionally biased region" description="Basic and acidic residues" evidence="3">
    <location>
        <begin position="214"/>
        <end position="229"/>
    </location>
</feature>
<dbReference type="InterPro" id="IPR051159">
    <property type="entry name" value="Hexapeptide_acetyltransf"/>
</dbReference>
<evidence type="ECO:0000256" key="1">
    <source>
        <dbReference type="ARBA" id="ARBA00007274"/>
    </source>
</evidence>
<gene>
    <name evidence="5" type="ORF">BU23DRAFT_507538</name>
</gene>
<dbReference type="InterPro" id="IPR024688">
    <property type="entry name" value="Mac_dom"/>
</dbReference>
<protein>
    <submittedName>
        <fullName evidence="5">Maltose O-acetyltransferas-like protein</fullName>
    </submittedName>
</protein>
<dbReference type="InterPro" id="IPR001451">
    <property type="entry name" value="Hexapep"/>
</dbReference>
<keyword evidence="6" id="KW-1185">Reference proteome</keyword>
<dbReference type="Gene3D" id="2.160.10.10">
    <property type="entry name" value="Hexapeptide repeat proteins"/>
    <property type="match status" value="1"/>
</dbReference>
<name>A0A6A5V946_9PLEO</name>
<evidence type="ECO:0000256" key="2">
    <source>
        <dbReference type="ARBA" id="ARBA00022679"/>
    </source>
</evidence>
<dbReference type="AlphaFoldDB" id="A0A6A5V946"/>
<dbReference type="GO" id="GO:0008374">
    <property type="term" value="F:O-acyltransferase activity"/>
    <property type="evidence" value="ECO:0007669"/>
    <property type="project" value="TreeGrafter"/>
</dbReference>
<comment type="similarity">
    <text evidence="1">Belongs to the transferase hexapeptide repeat family.</text>
</comment>
<organism evidence="5 6">
    <name type="scientific">Bimuria novae-zelandiae CBS 107.79</name>
    <dbReference type="NCBI Taxonomy" id="1447943"/>
    <lineage>
        <taxon>Eukaryota</taxon>
        <taxon>Fungi</taxon>
        <taxon>Dikarya</taxon>
        <taxon>Ascomycota</taxon>
        <taxon>Pezizomycotina</taxon>
        <taxon>Dothideomycetes</taxon>
        <taxon>Pleosporomycetidae</taxon>
        <taxon>Pleosporales</taxon>
        <taxon>Massarineae</taxon>
        <taxon>Didymosphaeriaceae</taxon>
        <taxon>Bimuria</taxon>
    </lineage>
</organism>
<accession>A0A6A5V946</accession>
<dbReference type="OrthoDB" id="25818at2759"/>
<dbReference type="SMART" id="SM01266">
    <property type="entry name" value="Mac"/>
    <property type="match status" value="1"/>
</dbReference>
<dbReference type="GO" id="GO:0016407">
    <property type="term" value="F:acetyltransferase activity"/>
    <property type="evidence" value="ECO:0007669"/>
    <property type="project" value="InterPro"/>
</dbReference>
<dbReference type="Pfam" id="PF12464">
    <property type="entry name" value="Mac"/>
    <property type="match status" value="1"/>
</dbReference>
<dbReference type="SUPFAM" id="SSF51161">
    <property type="entry name" value="Trimeric LpxA-like enzymes"/>
    <property type="match status" value="1"/>
</dbReference>
<dbReference type="EMBL" id="ML976684">
    <property type="protein sequence ID" value="KAF1972819.1"/>
    <property type="molecule type" value="Genomic_DNA"/>
</dbReference>
<feature type="domain" description="Maltose/galactoside acetyltransferase" evidence="4">
    <location>
        <begin position="7"/>
        <end position="61"/>
    </location>
</feature>
<evidence type="ECO:0000313" key="5">
    <source>
        <dbReference type="EMBL" id="KAF1972819.1"/>
    </source>
</evidence>
<feature type="region of interest" description="Disordered" evidence="3">
    <location>
        <begin position="214"/>
        <end position="264"/>
    </location>
</feature>
<dbReference type="InterPro" id="IPR011004">
    <property type="entry name" value="Trimer_LpxA-like_sf"/>
</dbReference>
<keyword evidence="2" id="KW-0808">Transferase</keyword>
<dbReference type="PROSITE" id="PS00101">
    <property type="entry name" value="HEXAPEP_TRANSFERASES"/>
    <property type="match status" value="1"/>
</dbReference>
<dbReference type="CDD" id="cd03357">
    <property type="entry name" value="LbH_MAT_GAT"/>
    <property type="match status" value="1"/>
</dbReference>
<dbReference type="Proteomes" id="UP000800036">
    <property type="component" value="Unassembled WGS sequence"/>
</dbReference>
<reference evidence="5" key="1">
    <citation type="journal article" date="2020" name="Stud. Mycol.">
        <title>101 Dothideomycetes genomes: a test case for predicting lifestyles and emergence of pathogens.</title>
        <authorList>
            <person name="Haridas S."/>
            <person name="Albert R."/>
            <person name="Binder M."/>
            <person name="Bloem J."/>
            <person name="Labutti K."/>
            <person name="Salamov A."/>
            <person name="Andreopoulos B."/>
            <person name="Baker S."/>
            <person name="Barry K."/>
            <person name="Bills G."/>
            <person name="Bluhm B."/>
            <person name="Cannon C."/>
            <person name="Castanera R."/>
            <person name="Culley D."/>
            <person name="Daum C."/>
            <person name="Ezra D."/>
            <person name="Gonzalez J."/>
            <person name="Henrissat B."/>
            <person name="Kuo A."/>
            <person name="Liang C."/>
            <person name="Lipzen A."/>
            <person name="Lutzoni F."/>
            <person name="Magnuson J."/>
            <person name="Mondo S."/>
            <person name="Nolan M."/>
            <person name="Ohm R."/>
            <person name="Pangilinan J."/>
            <person name="Park H.-J."/>
            <person name="Ramirez L."/>
            <person name="Alfaro M."/>
            <person name="Sun H."/>
            <person name="Tritt A."/>
            <person name="Yoshinaga Y."/>
            <person name="Zwiers L.-H."/>
            <person name="Turgeon B."/>
            <person name="Goodwin S."/>
            <person name="Spatafora J."/>
            <person name="Crous P."/>
            <person name="Grigoriev I."/>
        </authorList>
    </citation>
    <scope>NUCLEOTIDE SEQUENCE</scope>
    <source>
        <strain evidence="5">CBS 107.79</strain>
    </source>
</reference>
<dbReference type="PANTHER" id="PTHR23416:SF54">
    <property type="entry name" value="ACETYLTRANSFERASE, CYSE_LACA_LPXA_NODL FAMILY (AFU_ORTHOLOGUE AFUA_2G08430)-RELATED"/>
    <property type="match status" value="1"/>
</dbReference>
<dbReference type="Pfam" id="PF00132">
    <property type="entry name" value="Hexapep"/>
    <property type="match status" value="1"/>
</dbReference>
<evidence type="ECO:0000313" key="6">
    <source>
        <dbReference type="Proteomes" id="UP000800036"/>
    </source>
</evidence>
<dbReference type="InterPro" id="IPR018357">
    <property type="entry name" value="Hexapep_transf_CS"/>
</dbReference>